<dbReference type="AlphaFoldDB" id="A0A1J4MX20"/>
<dbReference type="Proteomes" id="UP000033772">
    <property type="component" value="Unassembled WGS sequence"/>
</dbReference>
<keyword evidence="2" id="KW-0413">Isomerase</keyword>
<dbReference type="GO" id="GO:0016853">
    <property type="term" value="F:isomerase activity"/>
    <property type="evidence" value="ECO:0007669"/>
    <property type="project" value="UniProtKB-KW"/>
</dbReference>
<dbReference type="PANTHER" id="PTHR15108">
    <property type="entry name" value="N-ACYLGLUCOSAMINE-2-EPIMERASE"/>
    <property type="match status" value="1"/>
</dbReference>
<dbReference type="SUPFAM" id="SSF48208">
    <property type="entry name" value="Six-hairpin glycosidases"/>
    <property type="match status" value="1"/>
</dbReference>
<proteinExistence type="inferred from homology"/>
<evidence type="ECO:0000256" key="1">
    <source>
        <dbReference type="ARBA" id="ARBA00008558"/>
    </source>
</evidence>
<organism evidence="3 4">
    <name type="scientific">Nocardioides luteus</name>
    <dbReference type="NCBI Taxonomy" id="1844"/>
    <lineage>
        <taxon>Bacteria</taxon>
        <taxon>Bacillati</taxon>
        <taxon>Actinomycetota</taxon>
        <taxon>Actinomycetes</taxon>
        <taxon>Propionibacteriales</taxon>
        <taxon>Nocardioidaceae</taxon>
        <taxon>Nocardioides</taxon>
    </lineage>
</organism>
<gene>
    <name evidence="3" type="ORF">UG56_025570</name>
</gene>
<dbReference type="Pfam" id="PF07221">
    <property type="entry name" value="GlcNAc_2-epim"/>
    <property type="match status" value="1"/>
</dbReference>
<dbReference type="RefSeq" id="WP_071327331.1">
    <property type="nucleotide sequence ID" value="NZ_JZDQ02000051.1"/>
</dbReference>
<dbReference type="STRING" id="1844.UG56_025570"/>
<sequence length="408" mass="44844">MIDPDAECRRLAGFARPSAASPAGFWWLDESGRPDPAEPVHTWITARMTHVFALAHLRGDVPEAAALAAHGIRALAGALRDDEFGGWYASVSGDGEPVGTLKEAYAHAFVVLAASSGVAAGVPGADALLDEALGVVQQHFLDGSGRVVDSLERDLRSGEAYRGANSSMHTVEAFLAAGDVTGDAAWHQRALAIAEHLIHGVARAHGYDLPEHFDLSWSPLLDYNADRPGDPFRPYGCTPGHLLEWSRLLLHLDASLPDAPSWLVEDARALFERAVEVGWSADGETGFVYTTSWDGTPVTRLRLHWVAAEALAAAGALHTRTGEAVYDEWRRRFEDYIETHLVDRELGSWHHELDEHNRPSHVIWHGKPDVYHAYQALLLARMPLAPVLSVQLREPQAAWNERRERPRP</sequence>
<evidence type="ECO:0000313" key="4">
    <source>
        <dbReference type="Proteomes" id="UP000033772"/>
    </source>
</evidence>
<evidence type="ECO:0000313" key="3">
    <source>
        <dbReference type="EMBL" id="OIJ23902.1"/>
    </source>
</evidence>
<keyword evidence="4" id="KW-1185">Reference proteome</keyword>
<name>A0A1J4MX20_9ACTN</name>
<protein>
    <submittedName>
        <fullName evidence="3">N-acyl-D-glucosamine 2-epimerase</fullName>
    </submittedName>
</protein>
<accession>A0A1J4MX20</accession>
<dbReference type="InterPro" id="IPR012341">
    <property type="entry name" value="6hp_glycosidase-like_sf"/>
</dbReference>
<comment type="similarity">
    <text evidence="1">Belongs to the N-acylglucosamine 2-epimerase family.</text>
</comment>
<dbReference type="InterPro" id="IPR010819">
    <property type="entry name" value="AGE/CE"/>
</dbReference>
<comment type="caution">
    <text evidence="3">The sequence shown here is derived from an EMBL/GenBank/DDBJ whole genome shotgun (WGS) entry which is preliminary data.</text>
</comment>
<evidence type="ECO:0000256" key="2">
    <source>
        <dbReference type="ARBA" id="ARBA00023235"/>
    </source>
</evidence>
<dbReference type="OrthoDB" id="9806359at2"/>
<dbReference type="Gene3D" id="1.50.10.10">
    <property type="match status" value="1"/>
</dbReference>
<dbReference type="InterPro" id="IPR008928">
    <property type="entry name" value="6-hairpin_glycosidase_sf"/>
</dbReference>
<reference evidence="3" key="1">
    <citation type="submission" date="2016-10" db="EMBL/GenBank/DDBJ databases">
        <title>Draft Genome Sequence of Nocardioides luteus Strain BAFB, an Alkane-Degrading Bacterium Isolated from JP-7 Polluted Soil.</title>
        <authorList>
            <person name="Brown L."/>
            <person name="Ruiz O.N."/>
            <person name="Gunasekera T."/>
        </authorList>
    </citation>
    <scope>NUCLEOTIDE SEQUENCE [LARGE SCALE GENOMIC DNA]</scope>
    <source>
        <strain evidence="3">BAFB</strain>
    </source>
</reference>
<dbReference type="EMBL" id="JZDQ02000051">
    <property type="protein sequence ID" value="OIJ23902.1"/>
    <property type="molecule type" value="Genomic_DNA"/>
</dbReference>
<dbReference type="GO" id="GO:0005975">
    <property type="term" value="P:carbohydrate metabolic process"/>
    <property type="evidence" value="ECO:0007669"/>
    <property type="project" value="InterPro"/>
</dbReference>